<dbReference type="InterPro" id="IPR011009">
    <property type="entry name" value="Kinase-like_dom_sf"/>
</dbReference>
<reference evidence="1" key="1">
    <citation type="journal article" date="2020" name="Stud. Mycol.">
        <title>101 Dothideomycetes genomes: a test case for predicting lifestyles and emergence of pathogens.</title>
        <authorList>
            <person name="Haridas S."/>
            <person name="Albert R."/>
            <person name="Binder M."/>
            <person name="Bloem J."/>
            <person name="Labutti K."/>
            <person name="Salamov A."/>
            <person name="Andreopoulos B."/>
            <person name="Baker S."/>
            <person name="Barry K."/>
            <person name="Bills G."/>
            <person name="Bluhm B."/>
            <person name="Cannon C."/>
            <person name="Castanera R."/>
            <person name="Culley D."/>
            <person name="Daum C."/>
            <person name="Ezra D."/>
            <person name="Gonzalez J."/>
            <person name="Henrissat B."/>
            <person name="Kuo A."/>
            <person name="Liang C."/>
            <person name="Lipzen A."/>
            <person name="Lutzoni F."/>
            <person name="Magnuson J."/>
            <person name="Mondo S."/>
            <person name="Nolan M."/>
            <person name="Ohm R."/>
            <person name="Pangilinan J."/>
            <person name="Park H.-J."/>
            <person name="Ramirez L."/>
            <person name="Alfaro M."/>
            <person name="Sun H."/>
            <person name="Tritt A."/>
            <person name="Yoshinaga Y."/>
            <person name="Zwiers L.-H."/>
            <person name="Turgeon B."/>
            <person name="Goodwin S."/>
            <person name="Spatafora J."/>
            <person name="Crous P."/>
            <person name="Grigoriev I."/>
        </authorList>
    </citation>
    <scope>NUCLEOTIDE SEQUENCE</scope>
    <source>
        <strain evidence="1">CBS 109.77</strain>
    </source>
</reference>
<protein>
    <submittedName>
        <fullName evidence="1">Uncharacterized protein</fullName>
    </submittedName>
</protein>
<dbReference type="PANTHER" id="PTHR21310:SF56">
    <property type="entry name" value="AMINOGLYCOSIDE PHOSPHOTRANSFERASE DOMAIN-CONTAINING PROTEIN"/>
    <property type="match status" value="1"/>
</dbReference>
<gene>
    <name evidence="1" type="ORF">K505DRAFT_258060</name>
</gene>
<dbReference type="InterPro" id="IPR051678">
    <property type="entry name" value="AGP_Transferase"/>
</dbReference>
<dbReference type="PANTHER" id="PTHR21310">
    <property type="entry name" value="AMINOGLYCOSIDE PHOSPHOTRANSFERASE-RELATED-RELATED"/>
    <property type="match status" value="1"/>
</dbReference>
<dbReference type="OrthoDB" id="10003767at2759"/>
<accession>A0A6A6WT60</accession>
<keyword evidence="2" id="KW-1185">Reference proteome</keyword>
<dbReference type="Proteomes" id="UP000799757">
    <property type="component" value="Unassembled WGS sequence"/>
</dbReference>
<evidence type="ECO:0000313" key="1">
    <source>
        <dbReference type="EMBL" id="KAF2787279.1"/>
    </source>
</evidence>
<dbReference type="AlphaFoldDB" id="A0A6A6WT60"/>
<organism evidence="1 2">
    <name type="scientific">Melanomma pulvis-pyrius CBS 109.77</name>
    <dbReference type="NCBI Taxonomy" id="1314802"/>
    <lineage>
        <taxon>Eukaryota</taxon>
        <taxon>Fungi</taxon>
        <taxon>Dikarya</taxon>
        <taxon>Ascomycota</taxon>
        <taxon>Pezizomycotina</taxon>
        <taxon>Dothideomycetes</taxon>
        <taxon>Pleosporomycetidae</taxon>
        <taxon>Pleosporales</taxon>
        <taxon>Melanommataceae</taxon>
        <taxon>Melanomma</taxon>
    </lineage>
</organism>
<dbReference type="SUPFAM" id="SSF56112">
    <property type="entry name" value="Protein kinase-like (PK-like)"/>
    <property type="match status" value="1"/>
</dbReference>
<proteinExistence type="predicted"/>
<sequence>MEPFDTFKPKVTALCQNIWHTLPSSAIAITRMEDAFFHRVISITITHPPQPLHWFHKISNRFLQTFGLDALTGPESSKPEEFVISIPRRKNYPYLQNGIAMMFYLNLHSAIKAPRIKFFDLTANNAIGKPYTIQHRIPGKPAQYVYKDLNTGQRITFARELGTALSKMMKDRVMSPGTLDPEYITTFPQIECLECPFRDGYRAPLPNSPFPTSSIPQTVFSFLETQFKRQRAYDLSQGVRVNPWSKLWPIVVSMNEMGLFTDHMYYLTHMDFEPRNIMVDVTSPTTATLSGILDWDDAVFAPVFMHCTPPYWLWDLGYENGHKSDDVEEAKANDTPADEGLQQVKKAFEDAAGKLYLKYAYTPEYRMARTITRIAITGPEFLTNDYDDIEKTIRKWNTRYPDKKTRELYEVDSHEECEYDSDEEYN</sequence>
<name>A0A6A6WT60_9PLEO</name>
<dbReference type="EMBL" id="MU002339">
    <property type="protein sequence ID" value="KAF2787279.1"/>
    <property type="molecule type" value="Genomic_DNA"/>
</dbReference>
<evidence type="ECO:0000313" key="2">
    <source>
        <dbReference type="Proteomes" id="UP000799757"/>
    </source>
</evidence>